<feature type="compositionally biased region" description="Polar residues" evidence="1">
    <location>
        <begin position="114"/>
        <end position="123"/>
    </location>
</feature>
<feature type="non-terminal residue" evidence="2">
    <location>
        <position position="1"/>
    </location>
</feature>
<feature type="region of interest" description="Disordered" evidence="1">
    <location>
        <begin position="67"/>
        <end position="123"/>
    </location>
</feature>
<gene>
    <name evidence="2" type="ORF">LCGC14_1643120</name>
</gene>
<proteinExistence type="predicted"/>
<dbReference type="EMBL" id="LAZR01013717">
    <property type="protein sequence ID" value="KKM20669.1"/>
    <property type="molecule type" value="Genomic_DNA"/>
</dbReference>
<organism evidence="2">
    <name type="scientific">marine sediment metagenome</name>
    <dbReference type="NCBI Taxonomy" id="412755"/>
    <lineage>
        <taxon>unclassified sequences</taxon>
        <taxon>metagenomes</taxon>
        <taxon>ecological metagenomes</taxon>
    </lineage>
</organism>
<sequence length="123" mass="13768">TDIAAYDTSIKGKKQKVAKYKKTLDRKSIRVKGEYSPDRKETFNLNIDVDNPSELLDKIKTLKEELSELEDEMNTTPKDKDASASPVEASKTKSNSIVPPKPLQALTEARVPLKNTTPTHKQV</sequence>
<reference evidence="2" key="1">
    <citation type="journal article" date="2015" name="Nature">
        <title>Complex archaea that bridge the gap between prokaryotes and eukaryotes.</title>
        <authorList>
            <person name="Spang A."/>
            <person name="Saw J.H."/>
            <person name="Jorgensen S.L."/>
            <person name="Zaremba-Niedzwiedzka K."/>
            <person name="Martijn J."/>
            <person name="Lind A.E."/>
            <person name="van Eijk R."/>
            <person name="Schleper C."/>
            <person name="Guy L."/>
            <person name="Ettema T.J."/>
        </authorList>
    </citation>
    <scope>NUCLEOTIDE SEQUENCE</scope>
</reference>
<evidence type="ECO:0000313" key="2">
    <source>
        <dbReference type="EMBL" id="KKM20669.1"/>
    </source>
</evidence>
<comment type="caution">
    <text evidence="2">The sequence shown here is derived from an EMBL/GenBank/DDBJ whole genome shotgun (WGS) entry which is preliminary data.</text>
</comment>
<dbReference type="AlphaFoldDB" id="A0A0F9ILK1"/>
<evidence type="ECO:0000256" key="1">
    <source>
        <dbReference type="SAM" id="MobiDB-lite"/>
    </source>
</evidence>
<name>A0A0F9ILK1_9ZZZZ</name>
<protein>
    <submittedName>
        <fullName evidence="2">Uncharacterized protein</fullName>
    </submittedName>
</protein>
<accession>A0A0F9ILK1</accession>